<name>A0A072VJ22_MEDTR</name>
<evidence type="ECO:0000313" key="4">
    <source>
        <dbReference type="EMBL" id="RHN74291.1"/>
    </source>
</evidence>
<dbReference type="Proteomes" id="UP000002051">
    <property type="component" value="Chromosome 2"/>
</dbReference>
<reference evidence="3 6" key="1">
    <citation type="journal article" date="2011" name="Nature">
        <title>The Medicago genome provides insight into the evolution of rhizobial symbioses.</title>
        <authorList>
            <person name="Young N.D."/>
            <person name="Debelle F."/>
            <person name="Oldroyd G.E."/>
            <person name="Geurts R."/>
            <person name="Cannon S.B."/>
            <person name="Udvardi M.K."/>
            <person name="Benedito V.A."/>
            <person name="Mayer K.F."/>
            <person name="Gouzy J."/>
            <person name="Schoof H."/>
            <person name="Van de Peer Y."/>
            <person name="Proost S."/>
            <person name="Cook D.R."/>
            <person name="Meyers B.C."/>
            <person name="Spannagl M."/>
            <person name="Cheung F."/>
            <person name="De Mita S."/>
            <person name="Krishnakumar V."/>
            <person name="Gundlach H."/>
            <person name="Zhou S."/>
            <person name="Mudge J."/>
            <person name="Bharti A.K."/>
            <person name="Murray J.D."/>
            <person name="Naoumkina M.A."/>
            <person name="Rosen B."/>
            <person name="Silverstein K.A."/>
            <person name="Tang H."/>
            <person name="Rombauts S."/>
            <person name="Zhao P.X."/>
            <person name="Zhou P."/>
            <person name="Barbe V."/>
            <person name="Bardou P."/>
            <person name="Bechner M."/>
            <person name="Bellec A."/>
            <person name="Berger A."/>
            <person name="Berges H."/>
            <person name="Bidwell S."/>
            <person name="Bisseling T."/>
            <person name="Choisne N."/>
            <person name="Couloux A."/>
            <person name="Denny R."/>
            <person name="Deshpande S."/>
            <person name="Dai X."/>
            <person name="Doyle J.J."/>
            <person name="Dudez A.M."/>
            <person name="Farmer A.D."/>
            <person name="Fouteau S."/>
            <person name="Franken C."/>
            <person name="Gibelin C."/>
            <person name="Gish J."/>
            <person name="Goldstein S."/>
            <person name="Gonzalez A.J."/>
            <person name="Green P.J."/>
            <person name="Hallab A."/>
            <person name="Hartog M."/>
            <person name="Hua A."/>
            <person name="Humphray S.J."/>
            <person name="Jeong D.H."/>
            <person name="Jing Y."/>
            <person name="Jocker A."/>
            <person name="Kenton S.M."/>
            <person name="Kim D.J."/>
            <person name="Klee K."/>
            <person name="Lai H."/>
            <person name="Lang C."/>
            <person name="Lin S."/>
            <person name="Macmil S.L."/>
            <person name="Magdelenat G."/>
            <person name="Matthews L."/>
            <person name="McCorrison J."/>
            <person name="Monaghan E.L."/>
            <person name="Mun J.H."/>
            <person name="Najar F.Z."/>
            <person name="Nicholson C."/>
            <person name="Noirot C."/>
            <person name="O'Bleness M."/>
            <person name="Paule C.R."/>
            <person name="Poulain J."/>
            <person name="Prion F."/>
            <person name="Qin B."/>
            <person name="Qu C."/>
            <person name="Retzel E.F."/>
            <person name="Riddle C."/>
            <person name="Sallet E."/>
            <person name="Samain S."/>
            <person name="Samson N."/>
            <person name="Sanders I."/>
            <person name="Saurat O."/>
            <person name="Scarpelli C."/>
            <person name="Schiex T."/>
            <person name="Segurens B."/>
            <person name="Severin A.J."/>
            <person name="Sherrier D.J."/>
            <person name="Shi R."/>
            <person name="Sims S."/>
            <person name="Singer S.R."/>
            <person name="Sinharoy S."/>
            <person name="Sterck L."/>
            <person name="Viollet A."/>
            <person name="Wang B.B."/>
            <person name="Wang K."/>
            <person name="Wang M."/>
            <person name="Wang X."/>
            <person name="Warfsmann J."/>
            <person name="Weissenbach J."/>
            <person name="White D.D."/>
            <person name="White J.D."/>
            <person name="Wiley G.B."/>
            <person name="Wincker P."/>
            <person name="Xing Y."/>
            <person name="Yang L."/>
            <person name="Yao Z."/>
            <person name="Ying F."/>
            <person name="Zhai J."/>
            <person name="Zhou L."/>
            <person name="Zuber A."/>
            <person name="Denarie J."/>
            <person name="Dixon R.A."/>
            <person name="May G.D."/>
            <person name="Schwartz D.C."/>
            <person name="Rogers J."/>
            <person name="Quetier F."/>
            <person name="Town C.D."/>
            <person name="Roe B.A."/>
        </authorList>
    </citation>
    <scope>NUCLEOTIDE SEQUENCE [LARGE SCALE GENOMIC DNA]</scope>
    <source>
        <strain evidence="3">A17</strain>
        <strain evidence="5 6">cv. Jemalong A17</strain>
    </source>
</reference>
<reference evidence="3 6" key="2">
    <citation type="journal article" date="2014" name="BMC Genomics">
        <title>An improved genome release (version Mt4.0) for the model legume Medicago truncatula.</title>
        <authorList>
            <person name="Tang H."/>
            <person name="Krishnakumar V."/>
            <person name="Bidwell S."/>
            <person name="Rosen B."/>
            <person name="Chan A."/>
            <person name="Zhou S."/>
            <person name="Gentzbittel L."/>
            <person name="Childs K.L."/>
            <person name="Yandell M."/>
            <person name="Gundlach H."/>
            <person name="Mayer K.F."/>
            <person name="Schwartz D.C."/>
            <person name="Town C.D."/>
        </authorList>
    </citation>
    <scope>GENOME REANNOTATION</scope>
    <source>
        <strain evidence="3">A17</strain>
        <strain evidence="5 6">cv. Jemalong A17</strain>
    </source>
</reference>
<protein>
    <submittedName>
        <fullName evidence="3">PRLI-interacting factor A</fullName>
    </submittedName>
</protein>
<evidence type="ECO:0000313" key="5">
    <source>
        <dbReference type="EnsemblPlants" id="KEH38155"/>
    </source>
</evidence>
<dbReference type="STRING" id="3880.A0A072VJ22"/>
<dbReference type="PANTHER" id="PTHR34484">
    <property type="entry name" value="OS02G0832600 PROTEIN"/>
    <property type="match status" value="1"/>
</dbReference>
<evidence type="ECO:0000313" key="6">
    <source>
        <dbReference type="Proteomes" id="UP000002051"/>
    </source>
</evidence>
<dbReference type="HOGENOM" id="CLU_037571_0_0_1"/>
<evidence type="ECO:0000256" key="1">
    <source>
        <dbReference type="SAM" id="Coils"/>
    </source>
</evidence>
<reference evidence="4" key="5">
    <citation type="journal article" date="2018" name="Nat. Plants">
        <title>Whole-genome landscape of Medicago truncatula symbiotic genes.</title>
        <authorList>
            <person name="Pecrix Y."/>
            <person name="Gamas P."/>
            <person name="Carrere S."/>
        </authorList>
    </citation>
    <scope>NUCLEOTIDE SEQUENCE</scope>
    <source>
        <tissue evidence="4">Leaves</tissue>
    </source>
</reference>
<evidence type="ECO:0000256" key="2">
    <source>
        <dbReference type="SAM" id="MobiDB-lite"/>
    </source>
</evidence>
<reference evidence="5" key="3">
    <citation type="submission" date="2015-04" db="UniProtKB">
        <authorList>
            <consortium name="EnsemblPlants"/>
        </authorList>
    </citation>
    <scope>IDENTIFICATION</scope>
    <source>
        <strain evidence="5">cv. Jemalong A17</strain>
    </source>
</reference>
<evidence type="ECO:0000313" key="3">
    <source>
        <dbReference type="EMBL" id="KEH38155.1"/>
    </source>
</evidence>
<feature type="region of interest" description="Disordered" evidence="2">
    <location>
        <begin position="42"/>
        <end position="69"/>
    </location>
</feature>
<dbReference type="Gramene" id="rna10329">
    <property type="protein sequence ID" value="RHN74291.1"/>
    <property type="gene ID" value="gene10329"/>
</dbReference>
<feature type="coiled-coil region" evidence="1">
    <location>
        <begin position="208"/>
        <end position="242"/>
    </location>
</feature>
<keyword evidence="1" id="KW-0175">Coiled coil</keyword>
<dbReference type="EnsemblPlants" id="KEH38155">
    <property type="protein sequence ID" value="KEH38155"/>
    <property type="gene ID" value="MTR_2g061290"/>
</dbReference>
<proteinExistence type="predicted"/>
<dbReference type="EMBL" id="PSQE01000002">
    <property type="protein sequence ID" value="RHN74291.1"/>
    <property type="molecule type" value="Genomic_DNA"/>
</dbReference>
<dbReference type="AlphaFoldDB" id="A0A072VJ22"/>
<dbReference type="EMBL" id="CM001218">
    <property type="protein sequence ID" value="KEH38155.1"/>
    <property type="molecule type" value="Genomic_DNA"/>
</dbReference>
<organism evidence="3 6">
    <name type="scientific">Medicago truncatula</name>
    <name type="common">Barrel medic</name>
    <name type="synonym">Medicago tribuloides</name>
    <dbReference type="NCBI Taxonomy" id="3880"/>
    <lineage>
        <taxon>Eukaryota</taxon>
        <taxon>Viridiplantae</taxon>
        <taxon>Streptophyta</taxon>
        <taxon>Embryophyta</taxon>
        <taxon>Tracheophyta</taxon>
        <taxon>Spermatophyta</taxon>
        <taxon>Magnoliopsida</taxon>
        <taxon>eudicotyledons</taxon>
        <taxon>Gunneridae</taxon>
        <taxon>Pentapetalae</taxon>
        <taxon>rosids</taxon>
        <taxon>fabids</taxon>
        <taxon>Fabales</taxon>
        <taxon>Fabaceae</taxon>
        <taxon>Papilionoideae</taxon>
        <taxon>50 kb inversion clade</taxon>
        <taxon>NPAAA clade</taxon>
        <taxon>Hologalegina</taxon>
        <taxon>IRL clade</taxon>
        <taxon>Trifolieae</taxon>
        <taxon>Medicago</taxon>
    </lineage>
</organism>
<accession>A0A072VJ22</accession>
<sequence>MIGQFENLPENYVSWSHCQPHYMLENPAVFCELPTFNGHPSGRARYPSRSRNIPKRRNNNADTFENRKDSLKTNRFTRNFRQFNYSKRRFTDTKSISAPFTPHNTTSFIIRAKKSGGIASLVSPCAMTPTILTTPTLYPTTEVIVETAKEKWGLDAYGTMKGLIRLRKEKENSDQAGENNDLKNEVEKRLNNDLSRFEMIYPTSCGDKHNLENRVDEHDLKIKHLEEQNLTLKERIFLMERELGDLRQRVVCFETGGNWRW</sequence>
<gene>
    <name evidence="5" type="primary">25486845</name>
    <name evidence="3" type="ordered locus">MTR_2g061290</name>
    <name evidence="4" type="ORF">MtrunA17_Chr2g0308691</name>
</gene>
<evidence type="ECO:0000313" key="7">
    <source>
        <dbReference type="Proteomes" id="UP000265566"/>
    </source>
</evidence>
<reference evidence="7" key="4">
    <citation type="journal article" date="2018" name="Nat. Plants">
        <title>Whole-genome landscape of Medicago truncatula symbiotic genes.</title>
        <authorList>
            <person name="Pecrix Y."/>
            <person name="Staton S.E."/>
            <person name="Sallet E."/>
            <person name="Lelandais-Briere C."/>
            <person name="Moreau S."/>
            <person name="Carrere S."/>
            <person name="Blein T."/>
            <person name="Jardinaud M.F."/>
            <person name="Latrasse D."/>
            <person name="Zouine M."/>
            <person name="Zahm M."/>
            <person name="Kreplak J."/>
            <person name="Mayjonade B."/>
            <person name="Satge C."/>
            <person name="Perez M."/>
            <person name="Cauet S."/>
            <person name="Marande W."/>
            <person name="Chantry-Darmon C."/>
            <person name="Lopez-Roques C."/>
            <person name="Bouchez O."/>
            <person name="Berard A."/>
            <person name="Debelle F."/>
            <person name="Munos S."/>
            <person name="Bendahmane A."/>
            <person name="Berges H."/>
            <person name="Niebel A."/>
            <person name="Buitink J."/>
            <person name="Frugier F."/>
            <person name="Benhamed M."/>
            <person name="Crespi M."/>
            <person name="Gouzy J."/>
            <person name="Gamas P."/>
        </authorList>
    </citation>
    <scope>NUCLEOTIDE SEQUENCE [LARGE SCALE GENOMIC DNA]</scope>
    <source>
        <strain evidence="7">cv. Jemalong A17</strain>
    </source>
</reference>
<keyword evidence="6" id="KW-1185">Reference proteome</keyword>
<dbReference type="PANTHER" id="PTHR34484:SF2">
    <property type="entry name" value="OS02G0832600 PROTEIN"/>
    <property type="match status" value="1"/>
</dbReference>
<dbReference type="Proteomes" id="UP000265566">
    <property type="component" value="Chromosome 2"/>
</dbReference>
<feature type="compositionally biased region" description="Basic residues" evidence="2">
    <location>
        <begin position="46"/>
        <end position="58"/>
    </location>
</feature>